<evidence type="ECO:0000256" key="5">
    <source>
        <dbReference type="ARBA" id="ARBA00022989"/>
    </source>
</evidence>
<dbReference type="OrthoDB" id="72053at2759"/>
<dbReference type="GO" id="GO:0030134">
    <property type="term" value="C:COPII-coated ER to Golgi transport vesicle"/>
    <property type="evidence" value="ECO:0007669"/>
    <property type="project" value="TreeGrafter"/>
</dbReference>
<dbReference type="Pfam" id="PF00085">
    <property type="entry name" value="Thioredoxin"/>
    <property type="match status" value="1"/>
</dbReference>
<evidence type="ECO:0000256" key="4">
    <source>
        <dbReference type="ARBA" id="ARBA00022729"/>
    </source>
</evidence>
<evidence type="ECO:0000313" key="10">
    <source>
        <dbReference type="Proteomes" id="UP000828251"/>
    </source>
</evidence>
<feature type="domain" description="Thioredoxin" evidence="8">
    <location>
        <begin position="114"/>
        <end position="263"/>
    </location>
</feature>
<evidence type="ECO:0000256" key="2">
    <source>
        <dbReference type="ARBA" id="ARBA00006347"/>
    </source>
</evidence>
<evidence type="ECO:0000256" key="7">
    <source>
        <dbReference type="SAM" id="Phobius"/>
    </source>
</evidence>
<dbReference type="PANTHER" id="PTHR10984:SF37">
    <property type="entry name" value="PROTEIN DISULFIDE-ISOMERASE 5-3"/>
    <property type="match status" value="1"/>
</dbReference>
<dbReference type="AlphaFoldDB" id="A0A9D3U9W3"/>
<accession>A0A9D3U9W3</accession>
<evidence type="ECO:0000256" key="3">
    <source>
        <dbReference type="ARBA" id="ARBA00022692"/>
    </source>
</evidence>
<dbReference type="InterPro" id="IPR012936">
    <property type="entry name" value="Erv_C"/>
</dbReference>
<dbReference type="Pfam" id="PF07970">
    <property type="entry name" value="COPIIcoated_ERV"/>
    <property type="match status" value="1"/>
</dbReference>
<dbReference type="CDD" id="cd02961">
    <property type="entry name" value="PDI_a_family"/>
    <property type="match status" value="1"/>
</dbReference>
<keyword evidence="3 7" id="KW-0812">Transmembrane</keyword>
<evidence type="ECO:0000256" key="6">
    <source>
        <dbReference type="ARBA" id="ARBA00023136"/>
    </source>
</evidence>
<dbReference type="SUPFAM" id="SSF52833">
    <property type="entry name" value="Thioredoxin-like"/>
    <property type="match status" value="1"/>
</dbReference>
<sequence length="501" mass="56814">MFSSSKIKSVDFYRKIPRDLTEASLSGAGLSIIAALTMMFLFGMELNDYLTVSTTTSIVVDNSSDGDFLRIDFNISFPALSCEFASVDVSDVLGTNRLNITKTIRKFSIDPHLRPTGAQFHSGPLPHYIKHGDEVDEETNEGSVALNSSSFDKLSHQYQILVVNFYAPWCYWSTRLKPSWEQTAKIIKQRYDPEVDGRILLAKVDCTEEVDLCRRNHIQGYPSIRIFRKGSDVRETHGHHEHESYYGDRDTDTLVKTMEDLVDSIPQEDQKIALEEKSNVTKRPAPLSGGCRIEGYVRVKKVPGNLIISARSGSHSFDASKMNMSHVISHLSFGKTVSPQVLNDVKRLIPYLGRSHDKLNGRSFINHRDFDANVTIEHYLQVVKTEVVTTKSSHEHRIIEEYEYTAHSSLAQSVYIPVAKFHFELSPMQVLVTEDSKSFSHFLTNVCAIIGGVFTVSILLISPSEQHFLFSFRNLPWISKIFSINCRLLGYWIQFFIIQLG</sequence>
<dbReference type="Gene3D" id="3.40.30.10">
    <property type="entry name" value="Glutaredoxin"/>
    <property type="match status" value="1"/>
</dbReference>
<protein>
    <recommendedName>
        <fullName evidence="8">Thioredoxin domain-containing protein</fullName>
    </recommendedName>
</protein>
<dbReference type="InterPro" id="IPR013766">
    <property type="entry name" value="Thioredoxin_domain"/>
</dbReference>
<keyword evidence="10" id="KW-1185">Reference proteome</keyword>
<dbReference type="PROSITE" id="PS51352">
    <property type="entry name" value="THIOREDOXIN_2"/>
    <property type="match status" value="1"/>
</dbReference>
<evidence type="ECO:0000256" key="1">
    <source>
        <dbReference type="ARBA" id="ARBA00004167"/>
    </source>
</evidence>
<comment type="similarity">
    <text evidence="2">Belongs to the protein disulfide isomerase family.</text>
</comment>
<comment type="subcellular location">
    <subcellularLocation>
        <location evidence="1">Membrane</location>
        <topology evidence="1">Single-pass membrane protein</topology>
    </subcellularLocation>
</comment>
<feature type="transmembrane region" description="Helical" evidence="7">
    <location>
        <begin position="20"/>
        <end position="44"/>
    </location>
</feature>
<comment type="caution">
    <text evidence="9">The sequence shown here is derived from an EMBL/GenBank/DDBJ whole genome shotgun (WGS) entry which is preliminary data.</text>
</comment>
<dbReference type="EMBL" id="JAIQCV010000013">
    <property type="protein sequence ID" value="KAH1032604.1"/>
    <property type="molecule type" value="Genomic_DNA"/>
</dbReference>
<evidence type="ECO:0000313" key="9">
    <source>
        <dbReference type="EMBL" id="KAH1032604.1"/>
    </source>
</evidence>
<dbReference type="GO" id="GO:0016020">
    <property type="term" value="C:membrane"/>
    <property type="evidence" value="ECO:0007669"/>
    <property type="project" value="UniProtKB-SubCell"/>
</dbReference>
<keyword evidence="5 7" id="KW-1133">Transmembrane helix</keyword>
<proteinExistence type="inferred from homology"/>
<dbReference type="PANTHER" id="PTHR10984">
    <property type="entry name" value="ENDOPLASMIC RETICULUM-GOLGI INTERMEDIATE COMPARTMENT PROTEIN"/>
    <property type="match status" value="1"/>
</dbReference>
<keyword evidence="6 7" id="KW-0472">Membrane</keyword>
<dbReference type="Pfam" id="PF13850">
    <property type="entry name" value="ERGIC_N"/>
    <property type="match status" value="1"/>
</dbReference>
<dbReference type="InterPro" id="IPR045888">
    <property type="entry name" value="Erv"/>
</dbReference>
<keyword evidence="4" id="KW-0732">Signal</keyword>
<organism evidence="9 10">
    <name type="scientific">Gossypium stocksii</name>
    <dbReference type="NCBI Taxonomy" id="47602"/>
    <lineage>
        <taxon>Eukaryota</taxon>
        <taxon>Viridiplantae</taxon>
        <taxon>Streptophyta</taxon>
        <taxon>Embryophyta</taxon>
        <taxon>Tracheophyta</taxon>
        <taxon>Spermatophyta</taxon>
        <taxon>Magnoliopsida</taxon>
        <taxon>eudicotyledons</taxon>
        <taxon>Gunneridae</taxon>
        <taxon>Pentapetalae</taxon>
        <taxon>rosids</taxon>
        <taxon>malvids</taxon>
        <taxon>Malvales</taxon>
        <taxon>Malvaceae</taxon>
        <taxon>Malvoideae</taxon>
        <taxon>Gossypium</taxon>
    </lineage>
</organism>
<dbReference type="FunFam" id="3.40.30.10:FF:000174">
    <property type="entry name" value="Protein disulfide-isomerase 5-4"/>
    <property type="match status" value="1"/>
</dbReference>
<name>A0A9D3U9W3_9ROSI</name>
<evidence type="ECO:0000259" key="8">
    <source>
        <dbReference type="PROSITE" id="PS51352"/>
    </source>
</evidence>
<dbReference type="InterPro" id="IPR039542">
    <property type="entry name" value="Erv_N"/>
</dbReference>
<dbReference type="Proteomes" id="UP000828251">
    <property type="component" value="Unassembled WGS sequence"/>
</dbReference>
<dbReference type="GO" id="GO:0005783">
    <property type="term" value="C:endoplasmic reticulum"/>
    <property type="evidence" value="ECO:0007669"/>
    <property type="project" value="TreeGrafter"/>
</dbReference>
<dbReference type="InterPro" id="IPR036249">
    <property type="entry name" value="Thioredoxin-like_sf"/>
</dbReference>
<gene>
    <name evidence="9" type="ORF">J1N35_044778</name>
</gene>
<reference evidence="9 10" key="1">
    <citation type="journal article" date="2021" name="Plant Biotechnol. J.">
        <title>Multi-omics assisted identification of the key and species-specific regulatory components of drought-tolerant mechanisms in Gossypium stocksii.</title>
        <authorList>
            <person name="Yu D."/>
            <person name="Ke L."/>
            <person name="Zhang D."/>
            <person name="Wu Y."/>
            <person name="Sun Y."/>
            <person name="Mei J."/>
            <person name="Sun J."/>
            <person name="Sun Y."/>
        </authorList>
    </citation>
    <scope>NUCLEOTIDE SEQUENCE [LARGE SCALE GENOMIC DNA]</scope>
    <source>
        <strain evidence="10">cv. E1</strain>
        <tissue evidence="9">Leaf</tissue>
    </source>
</reference>